<dbReference type="SUPFAM" id="SSF64182">
    <property type="entry name" value="DHH phosphoesterases"/>
    <property type="match status" value="1"/>
</dbReference>
<evidence type="ECO:0000259" key="1">
    <source>
        <dbReference type="Pfam" id="PF02272"/>
    </source>
</evidence>
<name>A0A382H0D3_9ZZZZ</name>
<dbReference type="InterPro" id="IPR038763">
    <property type="entry name" value="DHH_sf"/>
</dbReference>
<dbReference type="InterPro" id="IPR051319">
    <property type="entry name" value="Oligoribo/pAp-PDE_c-di-AMP_PDE"/>
</dbReference>
<dbReference type="GO" id="GO:0003676">
    <property type="term" value="F:nucleic acid binding"/>
    <property type="evidence" value="ECO:0007669"/>
    <property type="project" value="InterPro"/>
</dbReference>
<protein>
    <recommendedName>
        <fullName evidence="1">DHHA1 domain-containing protein</fullName>
    </recommendedName>
</protein>
<accession>A0A382H0D3</accession>
<proteinExistence type="predicted"/>
<sequence>VHKIAWMVVSEKAYDALGATPEDLEGFVDYPRFINGIEVGILFRKVSRNAVKVSLRSNGLVNVNTVATKLGGGGHNQASGVLIKGSMERVKKDVIEGVREAVELSKILK</sequence>
<dbReference type="InterPro" id="IPR003156">
    <property type="entry name" value="DHHA1_dom"/>
</dbReference>
<dbReference type="Gene3D" id="3.10.310.30">
    <property type="match status" value="1"/>
</dbReference>
<dbReference type="AlphaFoldDB" id="A0A382H0D3"/>
<dbReference type="EMBL" id="UINC01058426">
    <property type="protein sequence ID" value="SVB80674.1"/>
    <property type="molecule type" value="Genomic_DNA"/>
</dbReference>
<reference evidence="2" key="1">
    <citation type="submission" date="2018-05" db="EMBL/GenBank/DDBJ databases">
        <authorList>
            <person name="Lanie J.A."/>
            <person name="Ng W.-L."/>
            <person name="Kazmierczak K.M."/>
            <person name="Andrzejewski T.M."/>
            <person name="Davidsen T.M."/>
            <person name="Wayne K.J."/>
            <person name="Tettelin H."/>
            <person name="Glass J.I."/>
            <person name="Rusch D."/>
            <person name="Podicherti R."/>
            <person name="Tsui H.-C.T."/>
            <person name="Winkler M.E."/>
        </authorList>
    </citation>
    <scope>NUCLEOTIDE SEQUENCE</scope>
</reference>
<feature type="non-terminal residue" evidence="2">
    <location>
        <position position="1"/>
    </location>
</feature>
<feature type="domain" description="DHHA1" evidence="1">
    <location>
        <begin position="17"/>
        <end position="100"/>
    </location>
</feature>
<gene>
    <name evidence="2" type="ORF">METZ01_LOCUS233528</name>
</gene>
<dbReference type="PANTHER" id="PTHR47618:SF1">
    <property type="entry name" value="BIFUNCTIONAL OLIGORIBONUCLEASE AND PAP PHOSPHATASE NRNA"/>
    <property type="match status" value="1"/>
</dbReference>
<dbReference type="PANTHER" id="PTHR47618">
    <property type="entry name" value="BIFUNCTIONAL OLIGORIBONUCLEASE AND PAP PHOSPHATASE NRNA"/>
    <property type="match status" value="1"/>
</dbReference>
<evidence type="ECO:0000313" key="2">
    <source>
        <dbReference type="EMBL" id="SVB80674.1"/>
    </source>
</evidence>
<dbReference type="Pfam" id="PF02272">
    <property type="entry name" value="DHHA1"/>
    <property type="match status" value="1"/>
</dbReference>
<organism evidence="2">
    <name type="scientific">marine metagenome</name>
    <dbReference type="NCBI Taxonomy" id="408172"/>
    <lineage>
        <taxon>unclassified sequences</taxon>
        <taxon>metagenomes</taxon>
        <taxon>ecological metagenomes</taxon>
    </lineage>
</organism>